<evidence type="ECO:0000256" key="8">
    <source>
        <dbReference type="SAM" id="MobiDB-lite"/>
    </source>
</evidence>
<dbReference type="InterPro" id="IPR003423">
    <property type="entry name" value="OMP_efflux"/>
</dbReference>
<dbReference type="EMBL" id="LXYT01000001">
    <property type="protein sequence ID" value="OLY43926.1"/>
    <property type="molecule type" value="Genomic_DNA"/>
</dbReference>
<dbReference type="SUPFAM" id="SSF56954">
    <property type="entry name" value="Outer membrane efflux proteins (OEP)"/>
    <property type="match status" value="1"/>
</dbReference>
<evidence type="ECO:0000256" key="3">
    <source>
        <dbReference type="ARBA" id="ARBA00022448"/>
    </source>
</evidence>
<accession>A0A1R0FAC8</accession>
<evidence type="ECO:0000256" key="7">
    <source>
        <dbReference type="ARBA" id="ARBA00023237"/>
    </source>
</evidence>
<keyword evidence="6" id="KW-0472">Membrane</keyword>
<dbReference type="GO" id="GO:0009279">
    <property type="term" value="C:cell outer membrane"/>
    <property type="evidence" value="ECO:0007669"/>
    <property type="project" value="UniProtKB-SubCell"/>
</dbReference>
<evidence type="ECO:0000256" key="1">
    <source>
        <dbReference type="ARBA" id="ARBA00004442"/>
    </source>
</evidence>
<dbReference type="Gene3D" id="1.20.1600.10">
    <property type="entry name" value="Outer membrane efflux proteins (OEP)"/>
    <property type="match status" value="1"/>
</dbReference>
<dbReference type="Pfam" id="PF02321">
    <property type="entry name" value="OEP"/>
    <property type="match status" value="2"/>
</dbReference>
<comment type="caution">
    <text evidence="9">The sequence shown here is derived from an EMBL/GenBank/DDBJ whole genome shotgun (WGS) entry which is preliminary data.</text>
</comment>
<dbReference type="Proteomes" id="UP000187344">
    <property type="component" value="Unassembled WGS sequence"/>
</dbReference>
<sequence length="521" mass="55714">MPHTVNSSLLKKILVLGASLFAFGFGVTGCNKTASQSPRVVRHHPAKPLYKNGEPLSPNAALSTANGHNNGSAKVNTGDVQNQQAATGGAVTTSGNADNAAIAKLQSASGKDGPIKTIGLTGIGINDAVGVALARHPDIGRANAVVAQGKAQIAIEKSAWYPTLQYSVNPGYNRYYSSSNNKNDPGNVRGTVGASQLIYDFGRTSSRIGAAQATNEKQVHQLAGTMEDVAQNMANTFIELSAAQDLISAAERETGLLRDTHDKISQRVKAGLSDASDLNQAEVAMERAKSDLLQATTRFDVAAGKFAQISGFRPTKVATLAETTRFMDSLSKGKDDIDKTPAVLAAEAEVRASQQRVRLAKADRFPSVSLGVSQSGATGQRNATNDSTFVGLQLSGQFSTGKREKYQIEAAEAELRAARQARDNEQLVSRTTKGSAETEERGASARMDNAKQLMNLSLSSRDLYWQQYTLNKRPLTDVINAERDTFSAESDQITAISDRLYAKVKAYYAVGQLVTRLRERS</sequence>
<protein>
    <submittedName>
        <fullName evidence="9">Outer membrane protein, adhesin transport system</fullName>
    </submittedName>
</protein>
<dbReference type="PANTHER" id="PTHR30026">
    <property type="entry name" value="OUTER MEMBRANE PROTEIN TOLC"/>
    <property type="match status" value="1"/>
</dbReference>
<feature type="compositionally biased region" description="Polar residues" evidence="8">
    <location>
        <begin position="426"/>
        <end position="435"/>
    </location>
</feature>
<evidence type="ECO:0000313" key="10">
    <source>
        <dbReference type="Proteomes" id="UP000187344"/>
    </source>
</evidence>
<feature type="region of interest" description="Disordered" evidence="8">
    <location>
        <begin position="47"/>
        <end position="76"/>
    </location>
</feature>
<gene>
    <name evidence="9" type="ORF">PEB0149_013680</name>
</gene>
<dbReference type="OrthoDB" id="314748at2"/>
<keyword evidence="4" id="KW-1134">Transmembrane beta strand</keyword>
<dbReference type="RefSeq" id="WP_075869090.1">
    <property type="nucleotide sequence ID" value="NZ_CALYQA010000006.1"/>
</dbReference>
<feature type="region of interest" description="Disordered" evidence="8">
    <location>
        <begin position="421"/>
        <end position="446"/>
    </location>
</feature>
<keyword evidence="10" id="KW-1185">Reference proteome</keyword>
<proteinExistence type="inferred from homology"/>
<organism evidence="9 10">
    <name type="scientific">Bartonella apis</name>
    <dbReference type="NCBI Taxonomy" id="1686310"/>
    <lineage>
        <taxon>Bacteria</taxon>
        <taxon>Pseudomonadati</taxon>
        <taxon>Pseudomonadota</taxon>
        <taxon>Alphaproteobacteria</taxon>
        <taxon>Hyphomicrobiales</taxon>
        <taxon>Bartonellaceae</taxon>
        <taxon>Bartonella</taxon>
    </lineage>
</organism>
<dbReference type="InterPro" id="IPR051906">
    <property type="entry name" value="TolC-like"/>
</dbReference>
<evidence type="ECO:0000256" key="2">
    <source>
        <dbReference type="ARBA" id="ARBA00007613"/>
    </source>
</evidence>
<keyword evidence="7" id="KW-0998">Cell outer membrane</keyword>
<comment type="similarity">
    <text evidence="2">Belongs to the outer membrane factor (OMF) (TC 1.B.17) family.</text>
</comment>
<comment type="subcellular location">
    <subcellularLocation>
        <location evidence="1">Cell outer membrane</location>
    </subcellularLocation>
</comment>
<keyword evidence="3" id="KW-0813">Transport</keyword>
<evidence type="ECO:0000313" key="9">
    <source>
        <dbReference type="EMBL" id="OLY43926.1"/>
    </source>
</evidence>
<evidence type="ECO:0000256" key="5">
    <source>
        <dbReference type="ARBA" id="ARBA00022692"/>
    </source>
</evidence>
<dbReference type="GO" id="GO:0015288">
    <property type="term" value="F:porin activity"/>
    <property type="evidence" value="ECO:0007669"/>
    <property type="project" value="TreeGrafter"/>
</dbReference>
<name>A0A1R0FAC8_9HYPH</name>
<keyword evidence="5" id="KW-0812">Transmembrane</keyword>
<dbReference type="GO" id="GO:1990281">
    <property type="term" value="C:efflux pump complex"/>
    <property type="evidence" value="ECO:0007669"/>
    <property type="project" value="TreeGrafter"/>
</dbReference>
<feature type="compositionally biased region" description="Polar residues" evidence="8">
    <location>
        <begin position="60"/>
        <end position="76"/>
    </location>
</feature>
<dbReference type="PANTHER" id="PTHR30026:SF22">
    <property type="entry name" value="OUTER MEMBRANE EFFLUX PROTEIN"/>
    <property type="match status" value="1"/>
</dbReference>
<reference evidence="9 10" key="1">
    <citation type="submission" date="2016-12" db="EMBL/GenBank/DDBJ databases">
        <title>Comparative genomics of Bartonella apis.</title>
        <authorList>
            <person name="Engel P."/>
        </authorList>
    </citation>
    <scope>NUCLEOTIDE SEQUENCE [LARGE SCALE GENOMIC DNA]</scope>
    <source>
        <strain evidence="9 10">PEB0149</strain>
    </source>
</reference>
<evidence type="ECO:0000256" key="4">
    <source>
        <dbReference type="ARBA" id="ARBA00022452"/>
    </source>
</evidence>
<dbReference type="GO" id="GO:0015562">
    <property type="term" value="F:efflux transmembrane transporter activity"/>
    <property type="evidence" value="ECO:0007669"/>
    <property type="project" value="InterPro"/>
</dbReference>
<dbReference type="AlphaFoldDB" id="A0A1R0FAC8"/>
<evidence type="ECO:0000256" key="6">
    <source>
        <dbReference type="ARBA" id="ARBA00023136"/>
    </source>
</evidence>